<feature type="compositionally biased region" description="Polar residues" evidence="1">
    <location>
        <begin position="1112"/>
        <end position="1126"/>
    </location>
</feature>
<evidence type="ECO:0000313" key="2">
    <source>
        <dbReference type="EMBL" id="KAJ2754694.1"/>
    </source>
</evidence>
<comment type="caution">
    <text evidence="2">The sequence shown here is derived from an EMBL/GenBank/DDBJ whole genome shotgun (WGS) entry which is preliminary data.</text>
</comment>
<dbReference type="EMBL" id="JANBUH010000101">
    <property type="protein sequence ID" value="KAJ2754694.1"/>
    <property type="molecule type" value="Genomic_DNA"/>
</dbReference>
<feature type="region of interest" description="Disordered" evidence="1">
    <location>
        <begin position="1028"/>
        <end position="1091"/>
    </location>
</feature>
<feature type="compositionally biased region" description="Polar residues" evidence="1">
    <location>
        <begin position="181"/>
        <end position="197"/>
    </location>
</feature>
<evidence type="ECO:0000313" key="3">
    <source>
        <dbReference type="Proteomes" id="UP001140011"/>
    </source>
</evidence>
<feature type="region of interest" description="Disordered" evidence="1">
    <location>
        <begin position="345"/>
        <end position="404"/>
    </location>
</feature>
<feature type="compositionally biased region" description="Polar residues" evidence="1">
    <location>
        <begin position="882"/>
        <end position="895"/>
    </location>
</feature>
<protein>
    <submittedName>
        <fullName evidence="2">Uncharacterized protein</fullName>
    </submittedName>
</protein>
<gene>
    <name evidence="2" type="ORF">GGI19_002221</name>
</gene>
<feature type="region of interest" description="Disordered" evidence="1">
    <location>
        <begin position="280"/>
        <end position="301"/>
    </location>
</feature>
<feature type="region of interest" description="Disordered" evidence="1">
    <location>
        <begin position="1228"/>
        <end position="1266"/>
    </location>
</feature>
<feature type="region of interest" description="Disordered" evidence="1">
    <location>
        <begin position="428"/>
        <end position="454"/>
    </location>
</feature>
<proteinExistence type="predicted"/>
<feature type="compositionally biased region" description="Low complexity" evidence="1">
    <location>
        <begin position="1"/>
        <end position="20"/>
    </location>
</feature>
<dbReference type="OrthoDB" id="5598674at2759"/>
<evidence type="ECO:0000256" key="1">
    <source>
        <dbReference type="SAM" id="MobiDB-lite"/>
    </source>
</evidence>
<feature type="region of interest" description="Disordered" evidence="1">
    <location>
        <begin position="1109"/>
        <end position="1144"/>
    </location>
</feature>
<reference evidence="2" key="1">
    <citation type="submission" date="2022-07" db="EMBL/GenBank/DDBJ databases">
        <title>Phylogenomic reconstructions and comparative analyses of Kickxellomycotina fungi.</title>
        <authorList>
            <person name="Reynolds N.K."/>
            <person name="Stajich J.E."/>
            <person name="Barry K."/>
            <person name="Grigoriev I.V."/>
            <person name="Crous P."/>
            <person name="Smith M.E."/>
        </authorList>
    </citation>
    <scope>NUCLEOTIDE SEQUENCE</scope>
    <source>
        <strain evidence="2">BCRC 34297</strain>
    </source>
</reference>
<feature type="compositionally biased region" description="Basic and acidic residues" evidence="1">
    <location>
        <begin position="351"/>
        <end position="373"/>
    </location>
</feature>
<feature type="region of interest" description="Disordered" evidence="1">
    <location>
        <begin position="829"/>
        <end position="849"/>
    </location>
</feature>
<feature type="region of interest" description="Disordered" evidence="1">
    <location>
        <begin position="45"/>
        <end position="64"/>
    </location>
</feature>
<feature type="compositionally biased region" description="Low complexity" evidence="1">
    <location>
        <begin position="163"/>
        <end position="176"/>
    </location>
</feature>
<dbReference type="PANTHER" id="PTHR48125:SF12">
    <property type="entry name" value="AT HOOK TRANSCRIPTION FACTOR FAMILY-RELATED"/>
    <property type="match status" value="1"/>
</dbReference>
<feature type="compositionally biased region" description="Basic residues" evidence="1">
    <location>
        <begin position="1243"/>
        <end position="1255"/>
    </location>
</feature>
<organism evidence="2 3">
    <name type="scientific">Coemansia pectinata</name>
    <dbReference type="NCBI Taxonomy" id="1052879"/>
    <lineage>
        <taxon>Eukaryota</taxon>
        <taxon>Fungi</taxon>
        <taxon>Fungi incertae sedis</taxon>
        <taxon>Zoopagomycota</taxon>
        <taxon>Kickxellomycotina</taxon>
        <taxon>Kickxellomycetes</taxon>
        <taxon>Kickxellales</taxon>
        <taxon>Kickxellaceae</taxon>
        <taxon>Coemansia</taxon>
    </lineage>
</organism>
<feature type="compositionally biased region" description="Low complexity" evidence="1">
    <location>
        <begin position="433"/>
        <end position="444"/>
    </location>
</feature>
<name>A0A9W8GW67_9FUNG</name>
<accession>A0A9W8GW67</accession>
<feature type="region of interest" description="Disordered" evidence="1">
    <location>
        <begin position="869"/>
        <end position="895"/>
    </location>
</feature>
<dbReference type="PANTHER" id="PTHR48125">
    <property type="entry name" value="LP07818P1"/>
    <property type="match status" value="1"/>
</dbReference>
<feature type="region of interest" description="Disordered" evidence="1">
    <location>
        <begin position="1"/>
        <end position="28"/>
    </location>
</feature>
<feature type="compositionally biased region" description="Polar residues" evidence="1">
    <location>
        <begin position="445"/>
        <end position="454"/>
    </location>
</feature>
<sequence length="1266" mass="136021">MHAPLPSSTRSRRVSGSPSRPAIPHTTTASVAGAGVSLQSWARSQYQLAQAQTPLRRPPPPQAIPAVAAAPMQLAQYQYSPRNLASAERPRVAVADYFDPYRSPAPGQQTLLAVDPAPRPTAPQAPVALQAPSSPVMRATRHSRPTTPTTTQMVHAQYSNPPSAQSSRDSLRSSGSPHTPVAQQTTQRPGTQPSGLYSPQAGKPLARTAELLTMPEFGSSADPAFGARMKPRAYTGSDEVPALPRPRVTSMYATSGFVPSSSSPLQADALPGSRLARPIARPRQPQQGSPTPPPPPSSIAPMERSELIDFIERRRAQTFASTPAEPPPPVAPAITYGKPRASTALVSESVDAPRMERSESVSSRRSDSSERSFKRSTARLADVTTTTTTTVLSKQSSADRLLPPRPAPASWLSNSDLALGSTNAIPSSRVVPRTRTPAADTTTDNTPFVATRSNEALPPPRVFARSKRPESAHLERTSAAITRGDFARAPPRVLSASVQTDESLLSAAGGFKPLMSDSLRKKPTAVDRAVQTAVTAADSIHSDEAVLDLMRQMDGLRVTHANQITDYQEQVLDLELLNQDLHSDVEHLHMRLEAMEAAHKRAMDDMRQRLDTTRMRVDREISDVKGMHATKCNELADQVCMLLDRCEKYKTRLVDLGDTEDQLLQLIADDKGSAIKQEPVQKGGAIEQVQIVDQAFIERQYIETRESSQEVDYFKQLMDIERSMENTTIALGFELKRTQAKYLQQAADFIREQMARFQTDARAESRLSVRSESRLSSVVISPVKSAEPPQLPPLPVHSEPLMLPPVPPSVQPSSVASYPSASLAQALQAQHRRVAGAEPPQSRFSIPDTESVDMPIEVSIGELRKETTILAGGDRPYAGTMPPSQQRSYVDSIQQQQRRSATVSVYSHLPRGLGVHLASAEDTRSFGSESRVSGLSRMIGGSTPVASLSAGSDTSELSLADLLLLSNGSPRRSHRSPLAAIASGFFSSSQESMATTIAHSDTAATDPTQHTLLHSSLATLVTPTKSSTTIEGGAQPIAVSNSMGYFSGHNRKTRGDSLRGDTPPSKPSTIHWPTRGSDRRPSSSRSSSMAIDTQDMTAEQLLESLKLPPVTGISTPTRPNAATPSGSLGRHSSPRVRAGSYSDLTRAFPPPRFSVMSESPSSDSTLQQLHASSASIASIGSVGSSTSSMGSVSKPYVYQSHKTPVSFARGSVAAMAGFDGGADIKINLGLDKTPEHNTTRSVRTGKRVGPRRRSKSVGTWGASSLK</sequence>
<dbReference type="Proteomes" id="UP001140011">
    <property type="component" value="Unassembled WGS sequence"/>
</dbReference>
<dbReference type="AlphaFoldDB" id="A0A9W8GW67"/>
<feature type="region of interest" description="Disordered" evidence="1">
    <location>
        <begin position="106"/>
        <end position="201"/>
    </location>
</feature>
<keyword evidence="3" id="KW-1185">Reference proteome</keyword>
<feature type="compositionally biased region" description="Polar residues" evidence="1">
    <location>
        <begin position="152"/>
        <end position="162"/>
    </location>
</feature>